<protein>
    <submittedName>
        <fullName evidence="2">Uncharacterized protein</fullName>
    </submittedName>
</protein>
<proteinExistence type="predicted"/>
<dbReference type="InterPro" id="IPR035897">
    <property type="entry name" value="Toll_tir_struct_dom_sf"/>
</dbReference>
<sequence length="348" mass="39395">MFSVLGRFLCCFRWHRELQITGEVATEITDEVATVGPKRSAVVINGIEEAPPLNTSEPLEIVEDIAVHQNTYFDTCNEGAAVSSEGGCPDALQECLNDLEDDTCSGGSLEGQDTEPGNSTTATGGSEGMNCTKHQDPRTKGRKMGCTSSVDKPNISKVLCDITKLAMTTTLSGNIQRCRVEREWGRRCGRLLQKLQGRYNDVYEQNIRHWEFLVLYTQEDAVKGEKIRSLLKAHHNIDTPDTFCSPGHNILDYHEKCVSKCYYVILLVSRALLNNNEMKQMVIYELLTRENRNIYPLYLDRCVEFPEGLNTLSTISEIKERQLIDESDLVSRAKLRRYMNEIDRIDKL</sequence>
<dbReference type="EMBL" id="CAXKWB010018642">
    <property type="protein sequence ID" value="CAL4121119.1"/>
    <property type="molecule type" value="Genomic_DNA"/>
</dbReference>
<evidence type="ECO:0000256" key="1">
    <source>
        <dbReference type="SAM" id="MobiDB-lite"/>
    </source>
</evidence>
<evidence type="ECO:0000313" key="3">
    <source>
        <dbReference type="Proteomes" id="UP001497623"/>
    </source>
</evidence>
<feature type="compositionally biased region" description="Polar residues" evidence="1">
    <location>
        <begin position="115"/>
        <end position="124"/>
    </location>
</feature>
<dbReference type="AlphaFoldDB" id="A0AAV2RCA8"/>
<gene>
    <name evidence="2" type="ORF">MNOR_LOCUS22290</name>
</gene>
<keyword evidence="3" id="KW-1185">Reference proteome</keyword>
<feature type="region of interest" description="Disordered" evidence="1">
    <location>
        <begin position="106"/>
        <end position="147"/>
    </location>
</feature>
<reference evidence="2 3" key="1">
    <citation type="submission" date="2024-05" db="EMBL/GenBank/DDBJ databases">
        <authorList>
            <person name="Wallberg A."/>
        </authorList>
    </citation>
    <scope>NUCLEOTIDE SEQUENCE [LARGE SCALE GENOMIC DNA]</scope>
</reference>
<accession>A0AAV2RCA8</accession>
<evidence type="ECO:0000313" key="2">
    <source>
        <dbReference type="EMBL" id="CAL4121119.1"/>
    </source>
</evidence>
<comment type="caution">
    <text evidence="2">The sequence shown here is derived from an EMBL/GenBank/DDBJ whole genome shotgun (WGS) entry which is preliminary data.</text>
</comment>
<name>A0AAV2RCA8_MEGNR</name>
<organism evidence="2 3">
    <name type="scientific">Meganyctiphanes norvegica</name>
    <name type="common">Northern krill</name>
    <name type="synonym">Thysanopoda norvegica</name>
    <dbReference type="NCBI Taxonomy" id="48144"/>
    <lineage>
        <taxon>Eukaryota</taxon>
        <taxon>Metazoa</taxon>
        <taxon>Ecdysozoa</taxon>
        <taxon>Arthropoda</taxon>
        <taxon>Crustacea</taxon>
        <taxon>Multicrustacea</taxon>
        <taxon>Malacostraca</taxon>
        <taxon>Eumalacostraca</taxon>
        <taxon>Eucarida</taxon>
        <taxon>Euphausiacea</taxon>
        <taxon>Euphausiidae</taxon>
        <taxon>Meganyctiphanes</taxon>
    </lineage>
</organism>
<dbReference type="Gene3D" id="3.40.50.10140">
    <property type="entry name" value="Toll/interleukin-1 receptor homology (TIR) domain"/>
    <property type="match status" value="1"/>
</dbReference>
<dbReference type="Proteomes" id="UP001497623">
    <property type="component" value="Unassembled WGS sequence"/>
</dbReference>